<feature type="domain" description="YchJ-like middle NTF2-like" evidence="1">
    <location>
        <begin position="28"/>
        <end position="121"/>
    </location>
</feature>
<reference evidence="3" key="1">
    <citation type="journal article" date="2019" name="Int. J. Syst. Evol. Microbiol.">
        <title>The Global Catalogue of Microorganisms (GCM) 10K type strain sequencing project: providing services to taxonomists for standard genome sequencing and annotation.</title>
        <authorList>
            <consortium name="The Broad Institute Genomics Platform"/>
            <consortium name="The Broad Institute Genome Sequencing Center for Infectious Disease"/>
            <person name="Wu L."/>
            <person name="Ma J."/>
        </authorList>
    </citation>
    <scope>NUCLEOTIDE SEQUENCE [LARGE SCALE GENOMIC DNA]</scope>
    <source>
        <strain evidence="3">CCUG 59685</strain>
    </source>
</reference>
<dbReference type="InterPro" id="IPR032710">
    <property type="entry name" value="NTF2-like_dom_sf"/>
</dbReference>
<evidence type="ECO:0000313" key="2">
    <source>
        <dbReference type="EMBL" id="MFD0929784.1"/>
    </source>
</evidence>
<accession>A0ABW3GGN6</accession>
<proteinExistence type="predicted"/>
<evidence type="ECO:0000313" key="3">
    <source>
        <dbReference type="Proteomes" id="UP001597106"/>
    </source>
</evidence>
<dbReference type="PANTHER" id="PTHR33747">
    <property type="entry name" value="UPF0225 PROTEIN SCO1677"/>
    <property type="match status" value="1"/>
</dbReference>
<gene>
    <name evidence="2" type="ORF">ACFQ1T_08335</name>
</gene>
<evidence type="ECO:0000259" key="1">
    <source>
        <dbReference type="Pfam" id="PF17775"/>
    </source>
</evidence>
<organism evidence="2 3">
    <name type="scientific">Methylophilus glucosoxydans</name>
    <dbReference type="NCBI Taxonomy" id="752553"/>
    <lineage>
        <taxon>Bacteria</taxon>
        <taxon>Pseudomonadati</taxon>
        <taxon>Pseudomonadota</taxon>
        <taxon>Betaproteobacteria</taxon>
        <taxon>Nitrosomonadales</taxon>
        <taxon>Methylophilaceae</taxon>
        <taxon>Methylophilus</taxon>
    </lineage>
</organism>
<keyword evidence="3" id="KW-1185">Reference proteome</keyword>
<dbReference type="PANTHER" id="PTHR33747:SF1">
    <property type="entry name" value="ADENYLATE CYCLASE-ASSOCIATED CAP C-TERMINAL DOMAIN-CONTAINING PROTEIN"/>
    <property type="match status" value="1"/>
</dbReference>
<comment type="caution">
    <text evidence="2">The sequence shown here is derived from an EMBL/GenBank/DDBJ whole genome shotgun (WGS) entry which is preliminary data.</text>
</comment>
<dbReference type="RefSeq" id="WP_275355736.1">
    <property type="nucleotide sequence ID" value="NZ_JBHTJW010000002.1"/>
</dbReference>
<dbReference type="EMBL" id="JBHTJW010000002">
    <property type="protein sequence ID" value="MFD0929784.1"/>
    <property type="molecule type" value="Genomic_DNA"/>
</dbReference>
<sequence>MKHACPCYSGNAYAACCQPLHQGLPAPDAERLMRSRYSAYALRLPDYILQTWHTETRPNSLTQADLQGIKWLKLEVLAHHQQDATHAEVTFVATYQSGQQKKTTMTEHSRFEYLDGRWLYCGQVEA</sequence>
<dbReference type="SUPFAM" id="SSF54427">
    <property type="entry name" value="NTF2-like"/>
    <property type="match status" value="1"/>
</dbReference>
<dbReference type="Gene3D" id="3.10.450.50">
    <property type="match status" value="1"/>
</dbReference>
<dbReference type="Proteomes" id="UP001597106">
    <property type="component" value="Unassembled WGS sequence"/>
</dbReference>
<dbReference type="Pfam" id="PF17775">
    <property type="entry name" value="YchJ_M-like"/>
    <property type="match status" value="1"/>
</dbReference>
<protein>
    <submittedName>
        <fullName evidence="2">YchJ family protein</fullName>
    </submittedName>
</protein>
<dbReference type="InterPro" id="IPR048469">
    <property type="entry name" value="YchJ-like_M"/>
</dbReference>
<name>A0ABW3GGN6_9PROT</name>